<evidence type="ECO:0000313" key="9">
    <source>
        <dbReference type="Proteomes" id="UP000231192"/>
    </source>
</evidence>
<dbReference type="InterPro" id="IPR003594">
    <property type="entry name" value="HATPase_dom"/>
</dbReference>
<name>A0A2H0UCZ6_9BACT</name>
<dbReference type="InterPro" id="IPR004358">
    <property type="entry name" value="Sig_transdc_His_kin-like_C"/>
</dbReference>
<evidence type="ECO:0000256" key="1">
    <source>
        <dbReference type="ARBA" id="ARBA00000085"/>
    </source>
</evidence>
<dbReference type="Pfam" id="PF00512">
    <property type="entry name" value="HisKA"/>
    <property type="match status" value="1"/>
</dbReference>
<dbReference type="GO" id="GO:0000155">
    <property type="term" value="F:phosphorelay sensor kinase activity"/>
    <property type="evidence" value="ECO:0007669"/>
    <property type="project" value="InterPro"/>
</dbReference>
<feature type="domain" description="Histidine kinase" evidence="7">
    <location>
        <begin position="259"/>
        <end position="477"/>
    </location>
</feature>
<dbReference type="PANTHER" id="PTHR43547">
    <property type="entry name" value="TWO-COMPONENT HISTIDINE KINASE"/>
    <property type="match status" value="1"/>
</dbReference>
<keyword evidence="3" id="KW-0597">Phosphoprotein</keyword>
<evidence type="ECO:0000256" key="5">
    <source>
        <dbReference type="ARBA" id="ARBA00022777"/>
    </source>
</evidence>
<evidence type="ECO:0000256" key="2">
    <source>
        <dbReference type="ARBA" id="ARBA00012438"/>
    </source>
</evidence>
<organism evidence="8 9">
    <name type="scientific">Candidatus Kaiserbacteria bacterium CG10_big_fil_rev_8_21_14_0_10_51_14</name>
    <dbReference type="NCBI Taxonomy" id="1974610"/>
    <lineage>
        <taxon>Bacteria</taxon>
        <taxon>Candidatus Kaiseribacteriota</taxon>
    </lineage>
</organism>
<dbReference type="InterPro" id="IPR036890">
    <property type="entry name" value="HATPase_C_sf"/>
</dbReference>
<keyword evidence="5" id="KW-0418">Kinase</keyword>
<dbReference type="SMART" id="SM00388">
    <property type="entry name" value="HisKA"/>
    <property type="match status" value="1"/>
</dbReference>
<evidence type="ECO:0000256" key="6">
    <source>
        <dbReference type="SAM" id="Phobius"/>
    </source>
</evidence>
<dbReference type="PROSITE" id="PS50109">
    <property type="entry name" value="HIS_KIN"/>
    <property type="match status" value="1"/>
</dbReference>
<evidence type="ECO:0000259" key="7">
    <source>
        <dbReference type="PROSITE" id="PS50109"/>
    </source>
</evidence>
<dbReference type="CDD" id="cd00082">
    <property type="entry name" value="HisKA"/>
    <property type="match status" value="1"/>
</dbReference>
<dbReference type="Gene3D" id="3.30.565.10">
    <property type="entry name" value="Histidine kinase-like ATPase, C-terminal domain"/>
    <property type="match status" value="1"/>
</dbReference>
<evidence type="ECO:0000256" key="3">
    <source>
        <dbReference type="ARBA" id="ARBA00022553"/>
    </source>
</evidence>
<reference evidence="9" key="1">
    <citation type="submission" date="2017-09" db="EMBL/GenBank/DDBJ databases">
        <title>Depth-based differentiation of microbial function through sediment-hosted aquifers and enrichment of novel symbionts in the deep terrestrial subsurface.</title>
        <authorList>
            <person name="Probst A.J."/>
            <person name="Ladd B."/>
            <person name="Jarett J.K."/>
            <person name="Geller-Mcgrath D.E."/>
            <person name="Sieber C.M.K."/>
            <person name="Emerson J.B."/>
            <person name="Anantharaman K."/>
            <person name="Thomas B.C."/>
            <person name="Malmstrom R."/>
            <person name="Stieglmeier M."/>
            <person name="Klingl A."/>
            <person name="Woyke T."/>
            <person name="Ryan C.M."/>
            <person name="Banfield J.F."/>
        </authorList>
    </citation>
    <scope>NUCLEOTIDE SEQUENCE [LARGE SCALE GENOMIC DNA]</scope>
</reference>
<feature type="transmembrane region" description="Helical" evidence="6">
    <location>
        <begin position="219"/>
        <end position="243"/>
    </location>
</feature>
<dbReference type="AlphaFoldDB" id="A0A2H0UCZ6"/>
<dbReference type="PRINTS" id="PR00344">
    <property type="entry name" value="BCTRLSENSOR"/>
</dbReference>
<dbReference type="InterPro" id="IPR036097">
    <property type="entry name" value="HisK_dim/P_sf"/>
</dbReference>
<proteinExistence type="predicted"/>
<dbReference type="EC" id="2.7.13.3" evidence="2"/>
<evidence type="ECO:0000256" key="4">
    <source>
        <dbReference type="ARBA" id="ARBA00022679"/>
    </source>
</evidence>
<protein>
    <recommendedName>
        <fullName evidence="2">histidine kinase</fullName>
        <ecNumber evidence="2">2.7.13.3</ecNumber>
    </recommendedName>
</protein>
<dbReference type="SUPFAM" id="SSF55874">
    <property type="entry name" value="ATPase domain of HSP90 chaperone/DNA topoisomerase II/histidine kinase"/>
    <property type="match status" value="1"/>
</dbReference>
<accession>A0A2H0UCZ6</accession>
<dbReference type="PANTHER" id="PTHR43547:SF2">
    <property type="entry name" value="HYBRID SIGNAL TRANSDUCTION HISTIDINE KINASE C"/>
    <property type="match status" value="1"/>
</dbReference>
<dbReference type="SUPFAM" id="SSF47384">
    <property type="entry name" value="Homodimeric domain of signal transducing histidine kinase"/>
    <property type="match status" value="1"/>
</dbReference>
<gene>
    <name evidence="8" type="ORF">COU18_03160</name>
</gene>
<dbReference type="SMART" id="SM00387">
    <property type="entry name" value="HATPase_c"/>
    <property type="match status" value="1"/>
</dbReference>
<dbReference type="InterPro" id="IPR005467">
    <property type="entry name" value="His_kinase_dom"/>
</dbReference>
<sequence>MFLIRWLGNLSVSKKFYIIIGCILFMLLFGLGSFWMAMTTMSSIRAYVAGEGLWSKAQKEATISLGKYATSYDQADYEDFIEFLEIPLGDKQARLELEKPEPDLTIARQGFLDGGNHPDDIDNLIFLFRRFRTVSYLDAAIQVWTKGDALIEQLIELGDTMHTIIGASDAPLDASEQAILDRQLAPLIEENEAIDTRLTILENEFSATLGEGSRSITSILLILMVALSSLFGIFVLFIALFIARTVTQVDAAKSEFVAMVSHQLRTPLTLIKWSIERLRKIDLSALTSPARDDIETIQLETKRMAALISDILDTSRMEAGTLVVQPYEIDLVAATKTILAEVRPSAHEKGLKVEESYPESLVTLADPTLLQVIFMNLLSNAIKYTQRGGTIRVSLEKDPRGVLITVADTGNGISAEEQSYVFDKLFRGKNAARTDPVGTGIGLFLVKSIVTKAGGTIWFSSEEGKGTTFYVRLPPVGMRTHKGNIHLSNPLQRDR</sequence>
<keyword evidence="4" id="KW-0808">Transferase</keyword>
<comment type="catalytic activity">
    <reaction evidence="1">
        <text>ATP + protein L-histidine = ADP + protein N-phospho-L-histidine.</text>
        <dbReference type="EC" id="2.7.13.3"/>
    </reaction>
</comment>
<dbReference type="Pfam" id="PF02518">
    <property type="entry name" value="HATPase_c"/>
    <property type="match status" value="1"/>
</dbReference>
<dbReference type="InterPro" id="IPR003661">
    <property type="entry name" value="HisK_dim/P_dom"/>
</dbReference>
<keyword evidence="6" id="KW-0812">Transmembrane</keyword>
<evidence type="ECO:0000313" key="8">
    <source>
        <dbReference type="EMBL" id="PIR83655.1"/>
    </source>
</evidence>
<dbReference type="EMBL" id="PFBK01000008">
    <property type="protein sequence ID" value="PIR83655.1"/>
    <property type="molecule type" value="Genomic_DNA"/>
</dbReference>
<keyword evidence="6" id="KW-1133">Transmembrane helix</keyword>
<keyword evidence="6" id="KW-0472">Membrane</keyword>
<dbReference type="FunFam" id="3.30.565.10:FF:000006">
    <property type="entry name" value="Sensor histidine kinase WalK"/>
    <property type="match status" value="1"/>
</dbReference>
<feature type="transmembrane region" description="Helical" evidence="6">
    <location>
        <begin position="16"/>
        <end position="37"/>
    </location>
</feature>
<dbReference type="Gene3D" id="1.10.287.130">
    <property type="match status" value="1"/>
</dbReference>
<dbReference type="Proteomes" id="UP000231192">
    <property type="component" value="Unassembled WGS sequence"/>
</dbReference>
<comment type="caution">
    <text evidence="8">The sequence shown here is derived from an EMBL/GenBank/DDBJ whole genome shotgun (WGS) entry which is preliminary data.</text>
</comment>